<accession>A0A4S8L544</accession>
<gene>
    <name evidence="1" type="ORF">K435DRAFT_843939</name>
</gene>
<dbReference type="Proteomes" id="UP000297245">
    <property type="component" value="Unassembled WGS sequence"/>
</dbReference>
<dbReference type="EMBL" id="ML179646">
    <property type="protein sequence ID" value="THU83707.1"/>
    <property type="molecule type" value="Genomic_DNA"/>
</dbReference>
<sequence>MEAFKQNTHLTPLIRELTINFKASRLFSGGITSEEPVTLVLIDVLSRCTGLEHLDLPGLYFQFGRSYLRPVLEALNSHPSDNICLQFSSIICGDPESLNDLQSISLSRVICRLWKQCDCSDQDMKTLLAQGLGIRSIQRNGYTDASWTLDDSWMDMTYSGLIEINGWNGNERSLQSTVDFLLRHPLLEKIELNRAHECDMTPWHVAFASKMYPYSVKIGKRDFPADPWAEGNSVVKIGEEWLYREVKVIFQDDMSHGDVETVESMVRTLRKALPQPSPSYPRVGIDFLSPVGEYLSSDDLIGILTRNMSDI</sequence>
<protein>
    <submittedName>
        <fullName evidence="1">Uncharacterized protein</fullName>
    </submittedName>
</protein>
<name>A0A4S8L544_DENBC</name>
<dbReference type="AlphaFoldDB" id="A0A4S8L544"/>
<evidence type="ECO:0000313" key="2">
    <source>
        <dbReference type="Proteomes" id="UP000297245"/>
    </source>
</evidence>
<organism evidence="1 2">
    <name type="scientific">Dendrothele bispora (strain CBS 962.96)</name>
    <dbReference type="NCBI Taxonomy" id="1314807"/>
    <lineage>
        <taxon>Eukaryota</taxon>
        <taxon>Fungi</taxon>
        <taxon>Dikarya</taxon>
        <taxon>Basidiomycota</taxon>
        <taxon>Agaricomycotina</taxon>
        <taxon>Agaricomycetes</taxon>
        <taxon>Agaricomycetidae</taxon>
        <taxon>Agaricales</taxon>
        <taxon>Agaricales incertae sedis</taxon>
        <taxon>Dendrothele</taxon>
    </lineage>
</organism>
<proteinExistence type="predicted"/>
<reference evidence="1 2" key="1">
    <citation type="journal article" date="2019" name="Nat. Ecol. Evol.">
        <title>Megaphylogeny resolves global patterns of mushroom evolution.</title>
        <authorList>
            <person name="Varga T."/>
            <person name="Krizsan K."/>
            <person name="Foldi C."/>
            <person name="Dima B."/>
            <person name="Sanchez-Garcia M."/>
            <person name="Sanchez-Ramirez S."/>
            <person name="Szollosi G.J."/>
            <person name="Szarkandi J.G."/>
            <person name="Papp V."/>
            <person name="Albert L."/>
            <person name="Andreopoulos W."/>
            <person name="Angelini C."/>
            <person name="Antonin V."/>
            <person name="Barry K.W."/>
            <person name="Bougher N.L."/>
            <person name="Buchanan P."/>
            <person name="Buyck B."/>
            <person name="Bense V."/>
            <person name="Catcheside P."/>
            <person name="Chovatia M."/>
            <person name="Cooper J."/>
            <person name="Damon W."/>
            <person name="Desjardin D."/>
            <person name="Finy P."/>
            <person name="Geml J."/>
            <person name="Haridas S."/>
            <person name="Hughes K."/>
            <person name="Justo A."/>
            <person name="Karasinski D."/>
            <person name="Kautmanova I."/>
            <person name="Kiss B."/>
            <person name="Kocsube S."/>
            <person name="Kotiranta H."/>
            <person name="LaButti K.M."/>
            <person name="Lechner B.E."/>
            <person name="Liimatainen K."/>
            <person name="Lipzen A."/>
            <person name="Lukacs Z."/>
            <person name="Mihaltcheva S."/>
            <person name="Morgado L.N."/>
            <person name="Niskanen T."/>
            <person name="Noordeloos M.E."/>
            <person name="Ohm R.A."/>
            <person name="Ortiz-Santana B."/>
            <person name="Ovrebo C."/>
            <person name="Racz N."/>
            <person name="Riley R."/>
            <person name="Savchenko A."/>
            <person name="Shiryaev A."/>
            <person name="Soop K."/>
            <person name="Spirin V."/>
            <person name="Szebenyi C."/>
            <person name="Tomsovsky M."/>
            <person name="Tulloss R.E."/>
            <person name="Uehling J."/>
            <person name="Grigoriev I.V."/>
            <person name="Vagvolgyi C."/>
            <person name="Papp T."/>
            <person name="Martin F.M."/>
            <person name="Miettinen O."/>
            <person name="Hibbett D.S."/>
            <person name="Nagy L.G."/>
        </authorList>
    </citation>
    <scope>NUCLEOTIDE SEQUENCE [LARGE SCALE GENOMIC DNA]</scope>
    <source>
        <strain evidence="1 2">CBS 962.96</strain>
    </source>
</reference>
<evidence type="ECO:0000313" key="1">
    <source>
        <dbReference type="EMBL" id="THU83707.1"/>
    </source>
</evidence>
<keyword evidence="2" id="KW-1185">Reference proteome</keyword>